<feature type="transmembrane region" description="Helical" evidence="1">
    <location>
        <begin position="218"/>
        <end position="239"/>
    </location>
</feature>
<reference evidence="2 3" key="1">
    <citation type="submission" date="2019-03" db="EMBL/GenBank/DDBJ databases">
        <title>Draft genome sequence of humic substances-degrading Pseudomonas kribbensis CHA-19 from forest soil.</title>
        <authorList>
            <person name="Kim D."/>
        </authorList>
    </citation>
    <scope>NUCLEOTIDE SEQUENCE [LARGE SCALE GENOMIC DNA]</scope>
    <source>
        <strain evidence="2 3">CHA-19</strain>
    </source>
</reference>
<dbReference type="Proteomes" id="UP000297555">
    <property type="component" value="Unassembled WGS sequence"/>
</dbReference>
<dbReference type="AlphaFoldDB" id="A0A4Y8VND8"/>
<proteinExistence type="predicted"/>
<feature type="transmembrane region" description="Helical" evidence="1">
    <location>
        <begin position="389"/>
        <end position="406"/>
    </location>
</feature>
<dbReference type="RefSeq" id="WP_134826145.1">
    <property type="nucleotide sequence ID" value="NZ_SPDQ01000011.1"/>
</dbReference>
<feature type="transmembrane region" description="Helical" evidence="1">
    <location>
        <begin position="440"/>
        <end position="458"/>
    </location>
</feature>
<sequence>MEYSLATKESSIANLLHRHQKLAAFIVTTLFFIALHKVKGVSVFPWDAGTYWKLSAADFLFDFPKDIRGYFYPALLTPARFLSDTFNVLGYFPYRIMSSVIYAYFFTVLLPEFYLHLFGGKATFQRRLITPILVSLLFPGIIIYTLSDLPALALMVSASVCVISSANKATGFKQCALLAFAGLMAYGAYNTRTIYLFPAILLTLAISLVVYNKHSKRIRLLATVIFLCGASIASIPQVIANHKNHDSFSPLVITTSPYNRSLFASQLLWGITMQRYETSIDETSPGPAVFYMDKAGEQLFIDNKIGSGPFEVSTYFTLLLQNPVDFAGIYGRHIVSGLDLRDGEVYTVGHPGKRTSLALFNYLVLFSGLLVMTLAIATQRVKAEQKFKSAFWALLILLPVLAIIPGAIETRFFLALHLAIYCCLAFTTEPESIKALLRRHWLLIIMALVVSATLFFSISTTTMASPQYTYSSLYLGQW</sequence>
<evidence type="ECO:0008006" key="4">
    <source>
        <dbReference type="Google" id="ProtNLM"/>
    </source>
</evidence>
<feature type="transmembrane region" description="Helical" evidence="1">
    <location>
        <begin position="21"/>
        <end position="38"/>
    </location>
</feature>
<dbReference type="OrthoDB" id="6008354at2"/>
<comment type="caution">
    <text evidence="2">The sequence shown here is derived from an EMBL/GenBank/DDBJ whole genome shotgun (WGS) entry which is preliminary data.</text>
</comment>
<feature type="transmembrane region" description="Helical" evidence="1">
    <location>
        <begin position="96"/>
        <end position="116"/>
    </location>
</feature>
<name>A0A4Y8VND8_9PSED</name>
<feature type="transmembrane region" description="Helical" evidence="1">
    <location>
        <begin position="359"/>
        <end position="377"/>
    </location>
</feature>
<keyword evidence="1" id="KW-0472">Membrane</keyword>
<dbReference type="EMBL" id="SPDQ01000011">
    <property type="protein sequence ID" value="TFH81821.1"/>
    <property type="molecule type" value="Genomic_DNA"/>
</dbReference>
<keyword evidence="1" id="KW-1133">Transmembrane helix</keyword>
<feature type="transmembrane region" description="Helical" evidence="1">
    <location>
        <begin position="193"/>
        <end position="211"/>
    </location>
</feature>
<evidence type="ECO:0000313" key="2">
    <source>
        <dbReference type="EMBL" id="TFH81821.1"/>
    </source>
</evidence>
<accession>A0A4Y8VND8</accession>
<protein>
    <recommendedName>
        <fullName evidence="4">Glycosyltransferase RgtA/B/C/D-like domain-containing protein</fullName>
    </recommendedName>
</protein>
<gene>
    <name evidence="2" type="ORF">E4J90_09605</name>
</gene>
<evidence type="ECO:0000256" key="1">
    <source>
        <dbReference type="SAM" id="Phobius"/>
    </source>
</evidence>
<keyword evidence="1" id="KW-0812">Transmembrane</keyword>
<feature type="transmembrane region" description="Helical" evidence="1">
    <location>
        <begin position="412"/>
        <end position="428"/>
    </location>
</feature>
<evidence type="ECO:0000313" key="3">
    <source>
        <dbReference type="Proteomes" id="UP000297555"/>
    </source>
</evidence>
<feature type="transmembrane region" description="Helical" evidence="1">
    <location>
        <begin position="128"/>
        <end position="147"/>
    </location>
</feature>
<organism evidence="2 3">
    <name type="scientific">Pseudomonas kribbensis</name>
    <dbReference type="NCBI Taxonomy" id="1628086"/>
    <lineage>
        <taxon>Bacteria</taxon>
        <taxon>Pseudomonadati</taxon>
        <taxon>Pseudomonadota</taxon>
        <taxon>Gammaproteobacteria</taxon>
        <taxon>Pseudomonadales</taxon>
        <taxon>Pseudomonadaceae</taxon>
        <taxon>Pseudomonas</taxon>
    </lineage>
</organism>